<name>A0AAV4X321_CAEEX</name>
<dbReference type="AlphaFoldDB" id="A0AAV4X321"/>
<protein>
    <submittedName>
        <fullName evidence="2">Uncharacterized protein</fullName>
    </submittedName>
</protein>
<evidence type="ECO:0000256" key="1">
    <source>
        <dbReference type="SAM" id="MobiDB-lite"/>
    </source>
</evidence>
<evidence type="ECO:0000313" key="3">
    <source>
        <dbReference type="Proteomes" id="UP001054945"/>
    </source>
</evidence>
<feature type="compositionally biased region" description="Basic and acidic residues" evidence="1">
    <location>
        <begin position="82"/>
        <end position="92"/>
    </location>
</feature>
<organism evidence="2 3">
    <name type="scientific">Caerostris extrusa</name>
    <name type="common">Bark spider</name>
    <name type="synonym">Caerostris bankana</name>
    <dbReference type="NCBI Taxonomy" id="172846"/>
    <lineage>
        <taxon>Eukaryota</taxon>
        <taxon>Metazoa</taxon>
        <taxon>Ecdysozoa</taxon>
        <taxon>Arthropoda</taxon>
        <taxon>Chelicerata</taxon>
        <taxon>Arachnida</taxon>
        <taxon>Araneae</taxon>
        <taxon>Araneomorphae</taxon>
        <taxon>Entelegynae</taxon>
        <taxon>Araneoidea</taxon>
        <taxon>Araneidae</taxon>
        <taxon>Caerostris</taxon>
    </lineage>
</organism>
<sequence length="194" mass="21197">MEGIAYIGGNGHRDGTVSAFGGHNTDNSFSTGGSSLNESRSSLGHSSTARATSSGGPSHLDGEADLMTPATNPLFEDPEHEEDFRGSSKDDSSEGEVALVETHEPRTDQNTRQKTRQNCESVTLQMAYYLLNKNKLQNWERPSTSPARYKVAGTVTMDLTLSYCSCLKSECVKVVFHHGTFYRLESVFSRSDTC</sequence>
<gene>
    <name evidence="2" type="ORF">CEXT_695141</name>
</gene>
<dbReference type="Proteomes" id="UP001054945">
    <property type="component" value="Unassembled WGS sequence"/>
</dbReference>
<feature type="compositionally biased region" description="Basic and acidic residues" evidence="1">
    <location>
        <begin position="101"/>
        <end position="111"/>
    </location>
</feature>
<reference evidence="2 3" key="1">
    <citation type="submission" date="2021-06" db="EMBL/GenBank/DDBJ databases">
        <title>Caerostris extrusa draft genome.</title>
        <authorList>
            <person name="Kono N."/>
            <person name="Arakawa K."/>
        </authorList>
    </citation>
    <scope>NUCLEOTIDE SEQUENCE [LARGE SCALE GENOMIC DNA]</scope>
</reference>
<feature type="region of interest" description="Disordered" evidence="1">
    <location>
        <begin position="1"/>
        <end position="116"/>
    </location>
</feature>
<keyword evidence="3" id="KW-1185">Reference proteome</keyword>
<dbReference type="EMBL" id="BPLR01017217">
    <property type="protein sequence ID" value="GIY89517.1"/>
    <property type="molecule type" value="Genomic_DNA"/>
</dbReference>
<accession>A0AAV4X321</accession>
<evidence type="ECO:0000313" key="2">
    <source>
        <dbReference type="EMBL" id="GIY89517.1"/>
    </source>
</evidence>
<feature type="compositionally biased region" description="Gly residues" evidence="1">
    <location>
        <begin position="1"/>
        <end position="10"/>
    </location>
</feature>
<comment type="caution">
    <text evidence="2">The sequence shown here is derived from an EMBL/GenBank/DDBJ whole genome shotgun (WGS) entry which is preliminary data.</text>
</comment>
<feature type="compositionally biased region" description="Polar residues" evidence="1">
    <location>
        <begin position="24"/>
        <end position="56"/>
    </location>
</feature>
<proteinExistence type="predicted"/>